<dbReference type="PANTHER" id="PTHR42037">
    <property type="match status" value="1"/>
</dbReference>
<feature type="compositionally biased region" description="Polar residues" evidence="1">
    <location>
        <begin position="299"/>
        <end position="313"/>
    </location>
</feature>
<keyword evidence="3" id="KW-1185">Reference proteome</keyword>
<name>A0A2J6PDR6_9HELO</name>
<dbReference type="Pfam" id="PF14441">
    <property type="entry name" value="OTT_1508_deam"/>
    <property type="match status" value="1"/>
</dbReference>
<protein>
    <submittedName>
        <fullName evidence="2">Uncharacterized protein</fullName>
    </submittedName>
</protein>
<feature type="compositionally biased region" description="Polar residues" evidence="1">
    <location>
        <begin position="230"/>
        <end position="239"/>
    </location>
</feature>
<evidence type="ECO:0000313" key="3">
    <source>
        <dbReference type="Proteomes" id="UP000235672"/>
    </source>
</evidence>
<organism evidence="2 3">
    <name type="scientific">Hyaloscypha hepaticicola</name>
    <dbReference type="NCBI Taxonomy" id="2082293"/>
    <lineage>
        <taxon>Eukaryota</taxon>
        <taxon>Fungi</taxon>
        <taxon>Dikarya</taxon>
        <taxon>Ascomycota</taxon>
        <taxon>Pezizomycotina</taxon>
        <taxon>Leotiomycetes</taxon>
        <taxon>Helotiales</taxon>
        <taxon>Hyaloscyphaceae</taxon>
        <taxon>Hyaloscypha</taxon>
    </lineage>
</organism>
<dbReference type="InterPro" id="IPR027796">
    <property type="entry name" value="OTT_1508_deam-like"/>
</dbReference>
<gene>
    <name evidence="2" type="ORF">NA56DRAFT_713453</name>
</gene>
<dbReference type="EMBL" id="KZ613562">
    <property type="protein sequence ID" value="PMD12185.1"/>
    <property type="molecule type" value="Genomic_DNA"/>
</dbReference>
<feature type="region of interest" description="Disordered" evidence="1">
    <location>
        <begin position="220"/>
        <end position="239"/>
    </location>
</feature>
<sequence length="327" mass="36940">MRELRRHIGDEPAELGDPNSRRQAFLLTRHYIGRLGSHLKAAKILTTAGWRLPNLFENFTIQTRPSPPPSLPPPVDQQMTLDGVINRMIGNDPEETLRYQKDLAIMDTKFKILNRFRAKFQDENFRPRVHAELILLEYFHKNRLLFVENDRFIACYCCYHYISVHPGGFVRPASHGVRHLNWRVPDLIDETDTREKNHQRDVLNNVIEQIRLDALRQIEQRRGPSPWHPDSTTGITSSRAQDTIAEGTSDSGLPSDNDTFPNDAESSSGDVASDNELSFGGRSSNSRGISSSLERTSESVENFQLKSGFCNSTHGDKSSDSDGGAVL</sequence>
<dbReference type="Proteomes" id="UP000235672">
    <property type="component" value="Unassembled WGS sequence"/>
</dbReference>
<dbReference type="OrthoDB" id="3251507at2759"/>
<evidence type="ECO:0000256" key="1">
    <source>
        <dbReference type="SAM" id="MobiDB-lite"/>
    </source>
</evidence>
<dbReference type="AlphaFoldDB" id="A0A2J6PDR6"/>
<feature type="compositionally biased region" description="Polar residues" evidence="1">
    <location>
        <begin position="245"/>
        <end position="270"/>
    </location>
</feature>
<dbReference type="PANTHER" id="PTHR42037:SF1">
    <property type="match status" value="1"/>
</dbReference>
<reference evidence="2 3" key="1">
    <citation type="submission" date="2016-05" db="EMBL/GenBank/DDBJ databases">
        <title>A degradative enzymes factory behind the ericoid mycorrhizal symbiosis.</title>
        <authorList>
            <consortium name="DOE Joint Genome Institute"/>
            <person name="Martino E."/>
            <person name="Morin E."/>
            <person name="Grelet G."/>
            <person name="Kuo A."/>
            <person name="Kohler A."/>
            <person name="Daghino S."/>
            <person name="Barry K."/>
            <person name="Choi C."/>
            <person name="Cichocki N."/>
            <person name="Clum A."/>
            <person name="Copeland A."/>
            <person name="Hainaut M."/>
            <person name="Haridas S."/>
            <person name="Labutti K."/>
            <person name="Lindquist E."/>
            <person name="Lipzen A."/>
            <person name="Khouja H.-R."/>
            <person name="Murat C."/>
            <person name="Ohm R."/>
            <person name="Olson A."/>
            <person name="Spatafora J."/>
            <person name="Veneault-Fourrey C."/>
            <person name="Henrissat B."/>
            <person name="Grigoriev I."/>
            <person name="Martin F."/>
            <person name="Perotto S."/>
        </authorList>
    </citation>
    <scope>NUCLEOTIDE SEQUENCE [LARGE SCALE GENOMIC DNA]</scope>
    <source>
        <strain evidence="2 3">UAMH 7357</strain>
    </source>
</reference>
<proteinExistence type="predicted"/>
<feature type="compositionally biased region" description="Low complexity" evidence="1">
    <location>
        <begin position="278"/>
        <end position="294"/>
    </location>
</feature>
<dbReference type="STRING" id="1745343.A0A2J6PDR6"/>
<accession>A0A2J6PDR6</accession>
<feature type="region of interest" description="Disordered" evidence="1">
    <location>
        <begin position="245"/>
        <end position="327"/>
    </location>
</feature>
<evidence type="ECO:0000313" key="2">
    <source>
        <dbReference type="EMBL" id="PMD12185.1"/>
    </source>
</evidence>